<dbReference type="Proteomes" id="UP000075476">
    <property type="component" value="Unassembled WGS sequence"/>
</dbReference>
<organism evidence="1 2">
    <name type="scientific">Bacillus cereus</name>
    <dbReference type="NCBI Taxonomy" id="1396"/>
    <lineage>
        <taxon>Bacteria</taxon>
        <taxon>Bacillati</taxon>
        <taxon>Bacillota</taxon>
        <taxon>Bacilli</taxon>
        <taxon>Bacillales</taxon>
        <taxon>Bacillaceae</taxon>
        <taxon>Bacillus</taxon>
        <taxon>Bacillus cereus group</taxon>
    </lineage>
</organism>
<sequence length="97" mass="11470">MKEILIDNIRYNAVEVADFEQENTVEHVEMLYSQVTHWMNFVTKKEEGLEKGKIYPFYLEPIRKEDHVVATVDGKYGVYHLMFEGQLLIEKIEGDDM</sequence>
<proteinExistence type="predicted"/>
<evidence type="ECO:0000313" key="1">
    <source>
        <dbReference type="EMBL" id="KXY51435.1"/>
    </source>
</evidence>
<evidence type="ECO:0000313" key="2">
    <source>
        <dbReference type="Proteomes" id="UP000075476"/>
    </source>
</evidence>
<reference evidence="1 2" key="1">
    <citation type="submission" date="2015-12" db="EMBL/GenBank/DDBJ databases">
        <title>Bacillus cereus Group isolate.</title>
        <authorList>
            <person name="Kovac J."/>
        </authorList>
    </citation>
    <scope>NUCLEOTIDE SEQUENCE [LARGE SCALE GENOMIC DNA]</scope>
    <source>
        <strain evidence="1 2">FSL K6-0073</strain>
    </source>
</reference>
<dbReference type="AlphaFoldDB" id="A0A9X0MKN9"/>
<protein>
    <submittedName>
        <fullName evidence="1">Uncharacterized protein</fullName>
    </submittedName>
</protein>
<name>A0A9X0MKN9_BACCE</name>
<gene>
    <name evidence="1" type="ORF">AT268_33730</name>
</gene>
<accession>A0A9X0MKN9</accession>
<comment type="caution">
    <text evidence="1">The sequence shown here is derived from an EMBL/GenBank/DDBJ whole genome shotgun (WGS) entry which is preliminary data.</text>
</comment>
<dbReference type="EMBL" id="LOMO01000001">
    <property type="protein sequence ID" value="KXY51435.1"/>
    <property type="molecule type" value="Genomic_DNA"/>
</dbReference>
<dbReference type="RefSeq" id="WP_061662765.1">
    <property type="nucleotide sequence ID" value="NZ_LOMO01000001.1"/>
</dbReference>